<dbReference type="SMART" id="SM00235">
    <property type="entry name" value="ZnMc"/>
    <property type="match status" value="1"/>
</dbReference>
<dbReference type="Pfam" id="PF00090">
    <property type="entry name" value="TSP_1"/>
    <property type="match status" value="3"/>
</dbReference>
<dbReference type="PRINTS" id="PR00480">
    <property type="entry name" value="ASTACIN"/>
</dbReference>
<keyword evidence="10" id="KW-0472">Membrane</keyword>
<dbReference type="Pfam" id="PF01400">
    <property type="entry name" value="Astacin"/>
    <property type="match status" value="1"/>
</dbReference>
<feature type="region of interest" description="Disordered" evidence="9">
    <location>
        <begin position="1"/>
        <end position="39"/>
    </location>
</feature>
<evidence type="ECO:0000256" key="7">
    <source>
        <dbReference type="PROSITE-ProRule" id="PRU01211"/>
    </source>
</evidence>
<dbReference type="InterPro" id="IPR001506">
    <property type="entry name" value="Peptidase_M12A"/>
</dbReference>
<keyword evidence="6" id="KW-0325">Glycoprotein</keyword>
<keyword evidence="10" id="KW-1133">Transmembrane helix</keyword>
<proteinExistence type="evidence at transcript level"/>
<feature type="binding site" evidence="7">
    <location>
        <position position="284"/>
    </location>
    <ligand>
        <name>Zn(2+)</name>
        <dbReference type="ChEBI" id="CHEBI:29105"/>
        <note>catalytic</note>
    </ligand>
</feature>
<dbReference type="InterPro" id="IPR024079">
    <property type="entry name" value="MetalloPept_cat_dom_sf"/>
</dbReference>
<gene>
    <name evidence="12" type="primary">Tast2d</name>
</gene>
<name>A0A3Q8VNS3_9ASCI</name>
<dbReference type="SMART" id="SM00209">
    <property type="entry name" value="TSP1"/>
    <property type="match status" value="3"/>
</dbReference>
<evidence type="ECO:0000256" key="1">
    <source>
        <dbReference type="ARBA" id="ARBA00022670"/>
    </source>
</evidence>
<evidence type="ECO:0000256" key="4">
    <source>
        <dbReference type="ARBA" id="ARBA00022833"/>
    </source>
</evidence>
<dbReference type="SUPFAM" id="SSF55486">
    <property type="entry name" value="Metalloproteases ('zincins'), catalytic domain"/>
    <property type="match status" value="1"/>
</dbReference>
<evidence type="ECO:0000313" key="12">
    <source>
        <dbReference type="EMBL" id="AZM68751.1"/>
    </source>
</evidence>
<organism evidence="12">
    <name type="scientific">Ciona robusta</name>
    <dbReference type="NCBI Taxonomy" id="1774208"/>
    <lineage>
        <taxon>Eukaryota</taxon>
        <taxon>Metazoa</taxon>
        <taxon>Chordata</taxon>
        <taxon>Tunicata</taxon>
        <taxon>Ascidiacea</taxon>
        <taxon>Phlebobranchia</taxon>
        <taxon>Cionidae</taxon>
        <taxon>Ciona</taxon>
    </lineage>
</organism>
<dbReference type="InterPro" id="IPR028994">
    <property type="entry name" value="Integrin_alpha_N"/>
</dbReference>
<keyword evidence="4 7" id="KW-0862">Zinc</keyword>
<dbReference type="PANTHER" id="PTHR10127">
    <property type="entry name" value="DISCOIDIN, CUB, EGF, LAMININ , AND ZINC METALLOPROTEASE DOMAIN CONTAINING"/>
    <property type="match status" value="1"/>
</dbReference>
<evidence type="ECO:0000256" key="2">
    <source>
        <dbReference type="ARBA" id="ARBA00022723"/>
    </source>
</evidence>
<dbReference type="PROSITE" id="PS50092">
    <property type="entry name" value="TSP1"/>
    <property type="match status" value="3"/>
</dbReference>
<dbReference type="InterPro" id="IPR036383">
    <property type="entry name" value="TSP1_rpt_sf"/>
</dbReference>
<dbReference type="AlphaFoldDB" id="A0A3Q8VNS3"/>
<evidence type="ECO:0000256" key="9">
    <source>
        <dbReference type="SAM" id="MobiDB-lite"/>
    </source>
</evidence>
<sequence>MDFCMEPSGAHNSKDGRPKHGKTKQAKTGAGKRAVETKQKESNDVKKKFIIIGLAVVALVGGAAGIAVFLMQGSPTICDETSNEDPVTISQCMEQKCEFDISKCSSPCPFGYSTKSEDELCPSSCTCAAHGNFEGDVQIQEDILPEFLDKYGYVDKDDEEFSLFVGSASRYERVLWSSLALALPSGRIPVPYKVSQKFNYQQRLRLDHAITTAARWYSQGTCIDLVPFDETKHTKHILIKNKPWCSSYIGFQDRLVSQGMALGPNCHQGYTVAHEFMHALGFAHEQSRPDRDQYVKVHFDNIRTGMEYNFKKLRTYMVRNLNTRYDALSILHYLPRAFSVDGRSPTLTFTGSLLEVLRGGIVTTRTLTPKDLLGLNRLLCTGGRRSDSEVVGPNSQHAYAPAENMQSNAEVTFRNGGLGEWQPWVGCSATCGPTTQKKRVRYCVDSSKDCGEPTYQVKACKRTLCPVVSVRWSGWGDYGQCSVTCGQGMKLRYRTCPTSWKCDGNSMQAHACLLPACQGGSSHTAVVWTDWAPWSTCTHTCDSGYQVRYRSCKRGDSFTSGCPGNRQDIGSCNTHSCSSNYAMNPPSPMFSFESKSVAHLCSGANSDVAFIFGDFNGDRNVDVMCGNQDGDFEIGLATSRGEINTATWRGRLDGCVVQSGQIAVGDFNGDAMSDIVCVDRVKKKTTVRLSNNGQFPTGEGYFGSFCTDDSDWLIPLDIDADNKWDLICSHSNRDSDLLMNTFSL</sequence>
<evidence type="ECO:0000256" key="6">
    <source>
        <dbReference type="ARBA" id="ARBA00023180"/>
    </source>
</evidence>
<keyword evidence="5 7" id="KW-0482">Metalloprotease</keyword>
<dbReference type="PANTHER" id="PTHR10127:SF780">
    <property type="entry name" value="METALLOENDOPEPTIDASE"/>
    <property type="match status" value="1"/>
</dbReference>
<reference evidence="12" key="1">
    <citation type="submission" date="2018-03" db="EMBL/GenBank/DDBJ databases">
        <authorList>
            <person name="Nakazawa S."/>
            <person name="Shirae-Kurabayashi M."/>
            <person name="Sawada H."/>
        </authorList>
    </citation>
    <scope>NUCLEOTIDE SEQUENCE</scope>
    <source>
        <tissue evidence="12">Testis</tissue>
    </source>
</reference>
<evidence type="ECO:0000256" key="5">
    <source>
        <dbReference type="ARBA" id="ARBA00023049"/>
    </source>
</evidence>
<dbReference type="EMBL" id="MH108634">
    <property type="protein sequence ID" value="AZM68751.1"/>
    <property type="molecule type" value="mRNA"/>
</dbReference>
<evidence type="ECO:0000256" key="8">
    <source>
        <dbReference type="RuleBase" id="RU361183"/>
    </source>
</evidence>
<dbReference type="SUPFAM" id="SSF69318">
    <property type="entry name" value="Integrin alpha N-terminal domain"/>
    <property type="match status" value="1"/>
</dbReference>
<evidence type="ECO:0000256" key="10">
    <source>
        <dbReference type="SAM" id="Phobius"/>
    </source>
</evidence>
<accession>A0A3Q8VNS3</accession>
<dbReference type="SUPFAM" id="SSF82895">
    <property type="entry name" value="TSP-1 type 1 repeat"/>
    <property type="match status" value="3"/>
</dbReference>
<dbReference type="EC" id="3.4.24.-" evidence="8"/>
<dbReference type="InterPro" id="IPR006026">
    <property type="entry name" value="Peptidase_Metallo"/>
</dbReference>
<dbReference type="GO" id="GO:0008270">
    <property type="term" value="F:zinc ion binding"/>
    <property type="evidence" value="ECO:0007669"/>
    <property type="project" value="UniProtKB-UniRule"/>
</dbReference>
<comment type="caution">
    <text evidence="7">Lacks conserved residue(s) required for the propagation of feature annotation.</text>
</comment>
<feature type="binding site" evidence="7">
    <location>
        <position position="274"/>
    </location>
    <ligand>
        <name>Zn(2+)</name>
        <dbReference type="ChEBI" id="CHEBI:29105"/>
        <note>catalytic</note>
    </ligand>
</feature>
<evidence type="ECO:0000259" key="11">
    <source>
        <dbReference type="PROSITE" id="PS51864"/>
    </source>
</evidence>
<protein>
    <recommendedName>
        <fullName evidence="8">Metalloendopeptidase</fullName>
        <ecNumber evidence="8">3.4.24.-</ecNumber>
    </recommendedName>
</protein>
<dbReference type="GO" id="GO:0004222">
    <property type="term" value="F:metalloendopeptidase activity"/>
    <property type="evidence" value="ECO:0007669"/>
    <property type="project" value="UniProtKB-UniRule"/>
</dbReference>
<keyword evidence="3 7" id="KW-0378">Hydrolase</keyword>
<dbReference type="InterPro" id="IPR000884">
    <property type="entry name" value="TSP1_rpt"/>
</dbReference>
<dbReference type="GO" id="GO:0006508">
    <property type="term" value="P:proteolysis"/>
    <property type="evidence" value="ECO:0007669"/>
    <property type="project" value="UniProtKB-KW"/>
</dbReference>
<feature type="binding site" evidence="7">
    <location>
        <position position="278"/>
    </location>
    <ligand>
        <name>Zn(2+)</name>
        <dbReference type="ChEBI" id="CHEBI:29105"/>
        <note>catalytic</note>
    </ligand>
</feature>
<keyword evidence="2 7" id="KW-0479">Metal-binding</keyword>
<dbReference type="Gene3D" id="2.20.100.10">
    <property type="entry name" value="Thrombospondin type-1 (TSP1) repeat"/>
    <property type="match status" value="3"/>
</dbReference>
<feature type="active site" evidence="7">
    <location>
        <position position="275"/>
    </location>
</feature>
<feature type="transmembrane region" description="Helical" evidence="10">
    <location>
        <begin position="49"/>
        <end position="71"/>
    </location>
</feature>
<dbReference type="PROSITE" id="PS51864">
    <property type="entry name" value="ASTACIN"/>
    <property type="match status" value="1"/>
</dbReference>
<keyword evidence="1 7" id="KW-0645">Protease</keyword>
<dbReference type="Gene3D" id="3.40.390.10">
    <property type="entry name" value="Collagenase (Catalytic Domain)"/>
    <property type="match status" value="1"/>
</dbReference>
<evidence type="ECO:0000256" key="3">
    <source>
        <dbReference type="ARBA" id="ARBA00022801"/>
    </source>
</evidence>
<keyword evidence="10" id="KW-0812">Transmembrane</keyword>
<comment type="cofactor">
    <cofactor evidence="7 8">
        <name>Zn(2+)</name>
        <dbReference type="ChEBI" id="CHEBI:29105"/>
    </cofactor>
    <text evidence="7 8">Binds 1 zinc ion per subunit.</text>
</comment>
<feature type="domain" description="Peptidase M12A" evidence="11">
    <location>
        <begin position="167"/>
        <end position="381"/>
    </location>
</feature>